<dbReference type="Proteomes" id="UP000829398">
    <property type="component" value="Chromosome 1"/>
</dbReference>
<organism evidence="1 2">
    <name type="scientific">Citrus sinensis</name>
    <name type="common">Sweet orange</name>
    <name type="synonym">Citrus aurantium var. sinensis</name>
    <dbReference type="NCBI Taxonomy" id="2711"/>
    <lineage>
        <taxon>Eukaryota</taxon>
        <taxon>Viridiplantae</taxon>
        <taxon>Streptophyta</taxon>
        <taxon>Embryophyta</taxon>
        <taxon>Tracheophyta</taxon>
        <taxon>Spermatophyta</taxon>
        <taxon>Magnoliopsida</taxon>
        <taxon>eudicotyledons</taxon>
        <taxon>Gunneridae</taxon>
        <taxon>Pentapetalae</taxon>
        <taxon>rosids</taxon>
        <taxon>malvids</taxon>
        <taxon>Sapindales</taxon>
        <taxon>Rutaceae</taxon>
        <taxon>Aurantioideae</taxon>
        <taxon>Citrus</taxon>
    </lineage>
</organism>
<evidence type="ECO:0000313" key="1">
    <source>
        <dbReference type="EMBL" id="KAH9802748.1"/>
    </source>
</evidence>
<sequence>MAGPSNQGAFDLQNECARLQLDEEEEGGLEVVTEVDENQESINNDFRYCLVGRFLTDKVVNFAAMKNTMAALWRPGKGVCIKALSPTLFLFQFFHEIDVRRILDSGPWTFDQHILLVHRLGAKEQPQNVPLFHTNFWIQVYNLPLGFQSERILQSIGNYIGSFLESDENNLKGVWRNYMRLRVTLDVRKPLKRRMRLKRTGGEWFWVDFKYERLNVFCFICGLLGHTDRNCPSLYDGVDVNAPRPYGIWLKAASRRGLLNSGDRWLRTAPPEKEEGNLDSYSNSGCEKVVGEIRATISAKTGNKSRGKEQVGGNVPTFAEPPTLVRGWSQMESNGQNSGDPASGMAIVKANDGNYDSQLIISDAKRRRSSNGPLPIVGHEELVTIPIMEISDVPKNGPAYKPDFPFLVETLCRRDKLEKLKIQLGYVGLFVVDKVGRSGGLALFWKPNFMVQLLKFGKTFIDVAVRDSEGRQWRITGYYGFPESIRRRDSWRLLRSLAMTSSLPWICLGDFNDLLHSSEKRRKYKHPQWKLHGFQEAISDAAKVTNVEASCSDHLPIFLEPVPMVRSPRTKKFRFENSWLREPDCCDVVKVSWASTLGVPIQNRLASCGTALLHWGKHLTQDFQARMLDCKRKMALLRGNRDSASVDSFSEAMKRYNELLHSHEIFWKQRAKSIWLKEGDMNSRYFHAMASARKKQNTIEKLRNAQGQWCTTPEDISEIIHKYFTHIFSSERGSYVREAIFSMHPDKSPGPDGMNPAFYQNFWSIVGDEVSAACLSYISHCEFPANLNETTVILIPKTPNPESITDFRPIALCNVLYKIVAKMLANRLKLILGSIISDSQSAFIPGRTIIDNIMISAELMHYLKRKRQGKEGAAAFKIDMAKAYDRIEWGFLSAIMLKMGFTPAFVDLIMLYVSTVTYKFPRDGVELGPIVPSRGLWQGDPLSPYLFIICAEGLSLLINHYESAGLLHGVRIARGAPSLTHLFFANDCFLFFKAIPQEAQMLKTILSLYGAASGQRVNYNKSSISFSANVHHEVAHSICSLLGAQGTVNHGSYLGIPSFIGRSKSAALSYIRDRVWKRLQGWNQKLLSRAGKEILLKTVAQAMPNYAMNIYLLPLELCRVLERMMNSFWWGKKGNGSGGITWMKWDRLCKPKTHGGIGFKRLHLFNVAMLGKQGWRLLTNPNTLVARLFNARYYPNTSFAEAQLGSNPSYVWRSILAAQPAIRQGSRIQIGGGQQTSIGSAPWLPDNDSDFTTSNLPASISSATVDSLMVPNQRRWDFDAVDDIFNTRDRDLIRRIPLSSRVDKDNWFWLPDSKGLYSVRSCYRMLDTLHPPPSSSAWRKLWLLPVPAKVKHFLWRALTNVLPTADNLLQRRVEVQASCPICHTSSETVFHVLVTCPFAKACWISSVLGFNGSCVSFVHWLEDLFSCRNIDDCSLSAMVCWGLWLNRNNKVWNDVNGRVQKVVNSAGQNLFLWQQARKSVCVPPSLDSAAHGSVRWLKPSIRWVKCNVDAAIDNSRGLISFGAVIRSAGGDFIAAKSDIFPGSFEPCVAEAFGVKEALSWLKEFAFHFVILEMDSLQVFNALNDKVVYPNGFRSIIVDCRALAQSLGEVAFSFVRRSANSAAHTIARVGHSMSGLGEWSLVPPPWLIDALSL</sequence>
<name>A0ACB8NY41_CITSI</name>
<evidence type="ECO:0000313" key="2">
    <source>
        <dbReference type="Proteomes" id="UP000829398"/>
    </source>
</evidence>
<comment type="caution">
    <text evidence="1">The sequence shown here is derived from an EMBL/GenBank/DDBJ whole genome shotgun (WGS) entry which is preliminary data.</text>
</comment>
<proteinExistence type="predicted"/>
<reference evidence="2" key="1">
    <citation type="journal article" date="2023" name="Hortic. Res.">
        <title>A chromosome-level phased genome enabling allele-level studies in sweet orange: a case study on citrus Huanglongbing tolerance.</title>
        <authorList>
            <person name="Wu B."/>
            <person name="Yu Q."/>
            <person name="Deng Z."/>
            <person name="Duan Y."/>
            <person name="Luo F."/>
            <person name="Gmitter F. Jr."/>
        </authorList>
    </citation>
    <scope>NUCLEOTIDE SEQUENCE [LARGE SCALE GENOMIC DNA]</scope>
    <source>
        <strain evidence="2">cv. Valencia</strain>
    </source>
</reference>
<accession>A0ACB8NY41</accession>
<keyword evidence="1" id="KW-0808">Transferase</keyword>
<keyword evidence="1" id="KW-0695">RNA-directed DNA polymerase</keyword>
<gene>
    <name evidence="1" type="ORF">KPL71_001514</name>
</gene>
<protein>
    <submittedName>
        <fullName evidence="1">Reverse transcriptase domain-containing protein</fullName>
    </submittedName>
</protein>
<dbReference type="EMBL" id="CM039170">
    <property type="protein sequence ID" value="KAH9802748.1"/>
    <property type="molecule type" value="Genomic_DNA"/>
</dbReference>
<keyword evidence="2" id="KW-1185">Reference proteome</keyword>
<keyword evidence="1" id="KW-0548">Nucleotidyltransferase</keyword>